<dbReference type="InterPro" id="IPR050171">
    <property type="entry name" value="MFS_Transporters"/>
</dbReference>
<feature type="transmembrane region" description="Helical" evidence="9">
    <location>
        <begin position="132"/>
        <end position="151"/>
    </location>
</feature>
<protein>
    <submittedName>
        <fullName evidence="11">MFS transporter</fullName>
    </submittedName>
</protein>
<reference evidence="11 12" key="1">
    <citation type="submission" date="2023-09" db="EMBL/GenBank/DDBJ databases">
        <authorList>
            <person name="Rey-Velasco X."/>
        </authorList>
    </citation>
    <scope>NUCLEOTIDE SEQUENCE [LARGE SCALE GENOMIC DNA]</scope>
    <source>
        <strain evidence="11 12">W345</strain>
    </source>
</reference>
<dbReference type="RefSeq" id="WP_311364102.1">
    <property type="nucleotide sequence ID" value="NZ_JAVRIC010000005.1"/>
</dbReference>
<dbReference type="SUPFAM" id="SSF103473">
    <property type="entry name" value="MFS general substrate transporter"/>
    <property type="match status" value="1"/>
</dbReference>
<feature type="domain" description="Major facilitator superfamily (MFS) profile" evidence="10">
    <location>
        <begin position="8"/>
        <end position="386"/>
    </location>
</feature>
<feature type="transmembrane region" description="Helical" evidence="9">
    <location>
        <begin position="76"/>
        <end position="94"/>
    </location>
</feature>
<evidence type="ECO:0000256" key="9">
    <source>
        <dbReference type="SAM" id="Phobius"/>
    </source>
</evidence>
<comment type="caution">
    <text evidence="11">The sequence shown here is derived from an EMBL/GenBank/DDBJ whole genome shotgun (WGS) entry which is preliminary data.</text>
</comment>
<keyword evidence="8 9" id="KW-0472">Membrane</keyword>
<dbReference type="PROSITE" id="PS50850">
    <property type="entry name" value="MFS"/>
    <property type="match status" value="1"/>
</dbReference>
<dbReference type="PRINTS" id="PR01035">
    <property type="entry name" value="TCRTETA"/>
</dbReference>
<feature type="transmembrane region" description="Helical" evidence="9">
    <location>
        <begin position="241"/>
        <end position="259"/>
    </location>
</feature>
<organism evidence="11 12">
    <name type="scientific">Banduia mediterranea</name>
    <dbReference type="NCBI Taxonomy" id="3075609"/>
    <lineage>
        <taxon>Bacteria</taxon>
        <taxon>Pseudomonadati</taxon>
        <taxon>Pseudomonadota</taxon>
        <taxon>Gammaproteobacteria</taxon>
        <taxon>Nevskiales</taxon>
        <taxon>Algiphilaceae</taxon>
        <taxon>Banduia</taxon>
    </lineage>
</organism>
<dbReference type="InterPro" id="IPR011701">
    <property type="entry name" value="MFS"/>
</dbReference>
<keyword evidence="12" id="KW-1185">Reference proteome</keyword>
<feature type="transmembrane region" description="Helical" evidence="9">
    <location>
        <begin position="271"/>
        <end position="289"/>
    </location>
</feature>
<dbReference type="InterPro" id="IPR001958">
    <property type="entry name" value="Tet-R_TetA/multi-R_MdtG-like"/>
</dbReference>
<evidence type="ECO:0000256" key="7">
    <source>
        <dbReference type="ARBA" id="ARBA00022989"/>
    </source>
</evidence>
<feature type="transmembrane region" description="Helical" evidence="9">
    <location>
        <begin position="46"/>
        <end position="64"/>
    </location>
</feature>
<evidence type="ECO:0000256" key="2">
    <source>
        <dbReference type="ARBA" id="ARBA00004651"/>
    </source>
</evidence>
<evidence type="ECO:0000256" key="4">
    <source>
        <dbReference type="ARBA" id="ARBA00022448"/>
    </source>
</evidence>
<comment type="similarity">
    <text evidence="3">Belongs to the major facilitator superfamily. TCR/Tet family.</text>
</comment>
<dbReference type="PANTHER" id="PTHR23517:SF2">
    <property type="entry name" value="MULTIDRUG RESISTANCE PROTEIN MDTH"/>
    <property type="match status" value="1"/>
</dbReference>
<feature type="transmembrane region" description="Helical" evidence="9">
    <location>
        <begin position="12"/>
        <end position="34"/>
    </location>
</feature>
<dbReference type="PROSITE" id="PS00216">
    <property type="entry name" value="SUGAR_TRANSPORT_1"/>
    <property type="match status" value="1"/>
</dbReference>
<feature type="transmembrane region" description="Helical" evidence="9">
    <location>
        <begin position="100"/>
        <end position="120"/>
    </location>
</feature>
<evidence type="ECO:0000256" key="1">
    <source>
        <dbReference type="ARBA" id="ARBA00003279"/>
    </source>
</evidence>
<sequence length="398" mass="41530">MNSIERRATGGLALVYALRMMGLFMVLPVFTPYAEDLPGGATPQQIGLALGIYGLTQAVLQIPLGWLSDRIGRKPIILAGMAVFAAGSWLSSSADTIEWLIVGRALQGAGAISSAVSALLADVTRAQVRTQAMTLMGAGMGGAFVLALIIGPPVAGVIGVDGIFAGAGWLALLTLPILIFMVPKAPRLSATRGRVRDVIRDGRLLRIDGGIFLLHAAMTASFLMLPAAIGEAMHLDQAAQWEVYLPVMLLSLFLVFPIIRIAEKHGLQRSAMVGAILALASALLTLGFAEHHPAVLVGALGLFFIGFNYLEGALPSLISRIAPADNKGAALGVYATSQFLGAFVGGAVIGGNAMDWLGMHGFAVVALLPLIWLSFVSGIPVVPRDEAPVEGEPAASQR</sequence>
<feature type="transmembrane region" description="Helical" evidence="9">
    <location>
        <begin position="329"/>
        <end position="350"/>
    </location>
</feature>
<evidence type="ECO:0000259" key="10">
    <source>
        <dbReference type="PROSITE" id="PS50850"/>
    </source>
</evidence>
<evidence type="ECO:0000313" key="12">
    <source>
        <dbReference type="Proteomes" id="UP001254608"/>
    </source>
</evidence>
<evidence type="ECO:0000256" key="8">
    <source>
        <dbReference type="ARBA" id="ARBA00023136"/>
    </source>
</evidence>
<accession>A0ABU2WGR4</accession>
<feature type="transmembrane region" description="Helical" evidence="9">
    <location>
        <begin position="163"/>
        <end position="183"/>
    </location>
</feature>
<evidence type="ECO:0000256" key="5">
    <source>
        <dbReference type="ARBA" id="ARBA00022475"/>
    </source>
</evidence>
<keyword evidence="5" id="KW-1003">Cell membrane</keyword>
<feature type="transmembrane region" description="Helical" evidence="9">
    <location>
        <begin position="295"/>
        <end position="317"/>
    </location>
</feature>
<comment type="subcellular location">
    <subcellularLocation>
        <location evidence="2">Cell membrane</location>
        <topology evidence="2">Multi-pass membrane protein</topology>
    </subcellularLocation>
</comment>
<keyword evidence="4" id="KW-0813">Transport</keyword>
<dbReference type="CDD" id="cd17472">
    <property type="entry name" value="MFS_YajR_like"/>
    <property type="match status" value="1"/>
</dbReference>
<feature type="transmembrane region" description="Helical" evidence="9">
    <location>
        <begin position="204"/>
        <end position="229"/>
    </location>
</feature>
<proteinExistence type="inferred from homology"/>
<evidence type="ECO:0000313" key="11">
    <source>
        <dbReference type="EMBL" id="MDT0496708.1"/>
    </source>
</evidence>
<keyword evidence="7 9" id="KW-1133">Transmembrane helix</keyword>
<gene>
    <name evidence="11" type="ORF">RM530_04940</name>
</gene>
<dbReference type="InterPro" id="IPR005829">
    <property type="entry name" value="Sugar_transporter_CS"/>
</dbReference>
<keyword evidence="6 9" id="KW-0812">Transmembrane</keyword>
<comment type="function">
    <text evidence="1">Resistance to tetracycline by an active tetracycline efflux. This is an energy-dependent process that decreases the accumulation of the antibiotic in whole cells. This protein functions as a metal-tetracycline/H(+) antiporter.</text>
</comment>
<dbReference type="Gene3D" id="1.20.1250.20">
    <property type="entry name" value="MFS general substrate transporter like domains"/>
    <property type="match status" value="1"/>
</dbReference>
<dbReference type="Pfam" id="PF07690">
    <property type="entry name" value="MFS_1"/>
    <property type="match status" value="1"/>
</dbReference>
<dbReference type="PANTHER" id="PTHR23517">
    <property type="entry name" value="RESISTANCE PROTEIN MDTM, PUTATIVE-RELATED-RELATED"/>
    <property type="match status" value="1"/>
</dbReference>
<evidence type="ECO:0000256" key="3">
    <source>
        <dbReference type="ARBA" id="ARBA00007520"/>
    </source>
</evidence>
<dbReference type="Proteomes" id="UP001254608">
    <property type="component" value="Unassembled WGS sequence"/>
</dbReference>
<dbReference type="InterPro" id="IPR036259">
    <property type="entry name" value="MFS_trans_sf"/>
</dbReference>
<name>A0ABU2WGR4_9GAMM</name>
<dbReference type="EMBL" id="JAVRIC010000005">
    <property type="protein sequence ID" value="MDT0496708.1"/>
    <property type="molecule type" value="Genomic_DNA"/>
</dbReference>
<dbReference type="InterPro" id="IPR020846">
    <property type="entry name" value="MFS_dom"/>
</dbReference>
<feature type="transmembrane region" description="Helical" evidence="9">
    <location>
        <begin position="356"/>
        <end position="376"/>
    </location>
</feature>
<evidence type="ECO:0000256" key="6">
    <source>
        <dbReference type="ARBA" id="ARBA00022692"/>
    </source>
</evidence>